<sequence length="288" mass="31331">MPFRIRYLAHDLELPFGEFVVGRGPECQLAVDDPLVSRKHAALVVGSNGVVAKDLGSRNGVLVNGVRIEGPRELVPGDKIRIGNQEIIIYKTDEPRSSPLADEEHRRAMQTIGGMQVAEIHASIEAAAIDSKGDVDIRLGGRSETSRRFQSVRLLCGVADKALAMGRADEAERILASLLQGILKRAKTGQRPKGGVAEYAALYAARLAAATTKGSWIDYVFDLYTTISAPLPGSVIDELYTIVRKAKGYDIKMIRAYVAELQKIAPQLGPAERFLVQRVEGLERLASS</sequence>
<gene>
    <name evidence="2" type="ORF">E8A74_19180</name>
</gene>
<dbReference type="Gene3D" id="2.60.200.20">
    <property type="match status" value="1"/>
</dbReference>
<dbReference type="Proteomes" id="UP000309215">
    <property type="component" value="Unassembled WGS sequence"/>
</dbReference>
<evidence type="ECO:0000259" key="1">
    <source>
        <dbReference type="PROSITE" id="PS50006"/>
    </source>
</evidence>
<dbReference type="PROSITE" id="PS50006">
    <property type="entry name" value="FHA_DOMAIN"/>
    <property type="match status" value="1"/>
</dbReference>
<accession>A0A4U1JBS5</accession>
<dbReference type="SMART" id="SM00240">
    <property type="entry name" value="FHA"/>
    <property type="match status" value="1"/>
</dbReference>
<dbReference type="Pfam" id="PF00498">
    <property type="entry name" value="FHA"/>
    <property type="match status" value="1"/>
</dbReference>
<dbReference type="AlphaFoldDB" id="A0A4U1JBS5"/>
<organism evidence="2 3">
    <name type="scientific">Polyangium fumosum</name>
    <dbReference type="NCBI Taxonomy" id="889272"/>
    <lineage>
        <taxon>Bacteria</taxon>
        <taxon>Pseudomonadati</taxon>
        <taxon>Myxococcota</taxon>
        <taxon>Polyangia</taxon>
        <taxon>Polyangiales</taxon>
        <taxon>Polyangiaceae</taxon>
        <taxon>Polyangium</taxon>
    </lineage>
</organism>
<keyword evidence="3" id="KW-1185">Reference proteome</keyword>
<dbReference type="InterPro" id="IPR050923">
    <property type="entry name" value="Cell_Proc_Reg/RNA_Proc"/>
</dbReference>
<dbReference type="InterPro" id="IPR008984">
    <property type="entry name" value="SMAD_FHA_dom_sf"/>
</dbReference>
<dbReference type="EMBL" id="SSMQ01000018">
    <property type="protein sequence ID" value="TKD06630.1"/>
    <property type="molecule type" value="Genomic_DNA"/>
</dbReference>
<feature type="domain" description="FHA" evidence="1">
    <location>
        <begin position="19"/>
        <end position="68"/>
    </location>
</feature>
<reference evidence="2 3" key="1">
    <citation type="submission" date="2019-04" db="EMBL/GenBank/DDBJ databases">
        <authorList>
            <person name="Li Y."/>
            <person name="Wang J."/>
        </authorList>
    </citation>
    <scope>NUCLEOTIDE SEQUENCE [LARGE SCALE GENOMIC DNA]</scope>
    <source>
        <strain evidence="2 3">DSM 14668</strain>
    </source>
</reference>
<proteinExistence type="predicted"/>
<dbReference type="RefSeq" id="WP_136930481.1">
    <property type="nucleotide sequence ID" value="NZ_SSMQ01000018.1"/>
</dbReference>
<dbReference type="SUPFAM" id="SSF49879">
    <property type="entry name" value="SMAD/FHA domain"/>
    <property type="match status" value="1"/>
</dbReference>
<comment type="caution">
    <text evidence="2">The sequence shown here is derived from an EMBL/GenBank/DDBJ whole genome shotgun (WGS) entry which is preliminary data.</text>
</comment>
<dbReference type="CDD" id="cd00060">
    <property type="entry name" value="FHA"/>
    <property type="match status" value="1"/>
</dbReference>
<protein>
    <submittedName>
        <fullName evidence="2">FHA domain-containing protein</fullName>
    </submittedName>
</protein>
<name>A0A4U1JBS5_9BACT</name>
<dbReference type="OrthoDB" id="5498906at2"/>
<evidence type="ECO:0000313" key="2">
    <source>
        <dbReference type="EMBL" id="TKD06630.1"/>
    </source>
</evidence>
<evidence type="ECO:0000313" key="3">
    <source>
        <dbReference type="Proteomes" id="UP000309215"/>
    </source>
</evidence>
<dbReference type="PANTHER" id="PTHR23308">
    <property type="entry name" value="NUCLEAR INHIBITOR OF PROTEIN PHOSPHATASE-1"/>
    <property type="match status" value="1"/>
</dbReference>
<dbReference type="InterPro" id="IPR000253">
    <property type="entry name" value="FHA_dom"/>
</dbReference>